<dbReference type="RefSeq" id="WP_105716986.1">
    <property type="nucleotide sequence ID" value="NZ_PVBQ01000007.1"/>
</dbReference>
<dbReference type="Gene3D" id="3.10.450.50">
    <property type="match status" value="2"/>
</dbReference>
<comment type="caution">
    <text evidence="2">The sequence shown here is derived from an EMBL/GenBank/DDBJ whole genome shotgun (WGS) entry which is preliminary data.</text>
</comment>
<accession>A0A2S9J3E0</accession>
<sequence length="289" mass="33539">MNLTKIYSLIVTLVFSMAFVDGQAQLPDKVGSLITADRTASSIAKRENPHKAFMSIVDKESTLYVPSPVNALNYLNNRPNIPDIMSWEPNFASVSKSLDWGITSGPMEFQKVGAIKRYGQYLTVWRRDKRGNWKVHIRAEVENFGKGPKSDLVYYEPDDSWYLKHRSKVRLQQREEVVTQSDELFSTILKANNETAFNEFLADDVRYYYPWTTEIEGKKNVLAFLKKKRIEITTDPSGVGRAYSGEYAYTSGTATVRSKEKVVKFNYIRVWQLKDDYQWRVIMEMMFER</sequence>
<dbReference type="InterPro" id="IPR032710">
    <property type="entry name" value="NTF2-like_dom_sf"/>
</dbReference>
<dbReference type="EMBL" id="PVBQ01000007">
    <property type="protein sequence ID" value="PRD47272.1"/>
    <property type="molecule type" value="Genomic_DNA"/>
</dbReference>
<evidence type="ECO:0000313" key="3">
    <source>
        <dbReference type="Proteomes" id="UP000239711"/>
    </source>
</evidence>
<gene>
    <name evidence="2" type="ORF">C5745_10615</name>
</gene>
<protein>
    <submittedName>
        <fullName evidence="2">DUF4440 domain-containing protein</fullName>
    </submittedName>
</protein>
<keyword evidence="3" id="KW-1185">Reference proteome</keyword>
<dbReference type="SUPFAM" id="SSF54427">
    <property type="entry name" value="NTF2-like"/>
    <property type="match status" value="1"/>
</dbReference>
<reference evidence="2 3" key="1">
    <citation type="submission" date="2018-02" db="EMBL/GenBank/DDBJ databases">
        <title>The draft genome of Sphingobacterium sp. 5JN-11.</title>
        <authorList>
            <person name="Liu L."/>
            <person name="Li L."/>
            <person name="Liang L."/>
            <person name="Zhang X."/>
            <person name="Wang T."/>
        </authorList>
    </citation>
    <scope>NUCLEOTIDE SEQUENCE [LARGE SCALE GENOMIC DNA]</scope>
    <source>
        <strain evidence="2 3">5JN-11</strain>
    </source>
</reference>
<evidence type="ECO:0000259" key="1">
    <source>
        <dbReference type="Pfam" id="PF14534"/>
    </source>
</evidence>
<dbReference type="Pfam" id="PF14534">
    <property type="entry name" value="DUF4440"/>
    <property type="match status" value="1"/>
</dbReference>
<dbReference type="AlphaFoldDB" id="A0A2S9J3E0"/>
<dbReference type="OrthoDB" id="1119084at2"/>
<name>A0A2S9J3E0_9SPHI</name>
<dbReference type="InterPro" id="IPR027843">
    <property type="entry name" value="DUF4440"/>
</dbReference>
<organism evidence="2 3">
    <name type="scientific">Sphingobacterium haloxyli</name>
    <dbReference type="NCBI Taxonomy" id="2100533"/>
    <lineage>
        <taxon>Bacteria</taxon>
        <taxon>Pseudomonadati</taxon>
        <taxon>Bacteroidota</taxon>
        <taxon>Sphingobacteriia</taxon>
        <taxon>Sphingobacteriales</taxon>
        <taxon>Sphingobacteriaceae</taxon>
        <taxon>Sphingobacterium</taxon>
    </lineage>
</organism>
<dbReference type="Proteomes" id="UP000239711">
    <property type="component" value="Unassembled WGS sequence"/>
</dbReference>
<evidence type="ECO:0000313" key="2">
    <source>
        <dbReference type="EMBL" id="PRD47272.1"/>
    </source>
</evidence>
<feature type="domain" description="DUF4440" evidence="1">
    <location>
        <begin position="187"/>
        <end position="281"/>
    </location>
</feature>
<proteinExistence type="predicted"/>